<protein>
    <submittedName>
        <fullName evidence="2">Uncharacterized protein</fullName>
    </submittedName>
</protein>
<name>A0A0A0K5J7_CUCSA</name>
<reference evidence="2 3" key="4">
    <citation type="journal article" date="2011" name="BMC Genomics">
        <title>RNA-Seq improves annotation of protein-coding genes in the cucumber genome.</title>
        <authorList>
            <person name="Li Z."/>
            <person name="Zhang Z."/>
            <person name="Yan P."/>
            <person name="Huang S."/>
            <person name="Fei Z."/>
            <person name="Lin K."/>
        </authorList>
    </citation>
    <scope>NUCLEOTIDE SEQUENCE [LARGE SCALE GENOMIC DNA]</scope>
    <source>
        <strain evidence="3">cv. 9930</strain>
    </source>
</reference>
<accession>A0A0A0K5J7</accession>
<feature type="compositionally biased region" description="Acidic residues" evidence="1">
    <location>
        <begin position="1"/>
        <end position="14"/>
    </location>
</feature>
<gene>
    <name evidence="2" type="ORF">Csa_7G043690</name>
</gene>
<evidence type="ECO:0000313" key="2">
    <source>
        <dbReference type="EMBL" id="KGN43527.1"/>
    </source>
</evidence>
<feature type="region of interest" description="Disordered" evidence="1">
    <location>
        <begin position="1"/>
        <end position="29"/>
    </location>
</feature>
<dbReference type="Proteomes" id="UP000029981">
    <property type="component" value="Chromosome 7"/>
</dbReference>
<dbReference type="Gramene" id="KGN43527">
    <property type="protein sequence ID" value="KGN43527"/>
    <property type="gene ID" value="Csa_7G043690"/>
</dbReference>
<dbReference type="AlphaFoldDB" id="A0A0A0K5J7"/>
<reference evidence="2 3" key="3">
    <citation type="journal article" date="2010" name="BMC Genomics">
        <title>Transcriptome sequencing and comparative analysis of cucumber flowers with different sex types.</title>
        <authorList>
            <person name="Guo S."/>
            <person name="Zheng Y."/>
            <person name="Joung J.G."/>
            <person name="Liu S."/>
            <person name="Zhang Z."/>
            <person name="Crasta O.R."/>
            <person name="Sobral B.W."/>
            <person name="Xu Y."/>
            <person name="Huang S."/>
            <person name="Fei Z."/>
        </authorList>
    </citation>
    <scope>NUCLEOTIDE SEQUENCE [LARGE SCALE GENOMIC DNA]</scope>
    <source>
        <strain evidence="3">cv. 9930</strain>
    </source>
</reference>
<evidence type="ECO:0000313" key="3">
    <source>
        <dbReference type="Proteomes" id="UP000029981"/>
    </source>
</evidence>
<keyword evidence="3" id="KW-1185">Reference proteome</keyword>
<proteinExistence type="predicted"/>
<organism evidence="2 3">
    <name type="scientific">Cucumis sativus</name>
    <name type="common">Cucumber</name>
    <dbReference type="NCBI Taxonomy" id="3659"/>
    <lineage>
        <taxon>Eukaryota</taxon>
        <taxon>Viridiplantae</taxon>
        <taxon>Streptophyta</taxon>
        <taxon>Embryophyta</taxon>
        <taxon>Tracheophyta</taxon>
        <taxon>Spermatophyta</taxon>
        <taxon>Magnoliopsida</taxon>
        <taxon>eudicotyledons</taxon>
        <taxon>Gunneridae</taxon>
        <taxon>Pentapetalae</taxon>
        <taxon>rosids</taxon>
        <taxon>fabids</taxon>
        <taxon>Cucurbitales</taxon>
        <taxon>Cucurbitaceae</taxon>
        <taxon>Benincaseae</taxon>
        <taxon>Cucumis</taxon>
    </lineage>
</organism>
<reference evidence="2 3" key="1">
    <citation type="journal article" date="2009" name="Nat. Genet.">
        <title>The genome of the cucumber, Cucumis sativus L.</title>
        <authorList>
            <person name="Huang S."/>
            <person name="Li R."/>
            <person name="Zhang Z."/>
            <person name="Li L."/>
            <person name="Gu X."/>
            <person name="Fan W."/>
            <person name="Lucas W.J."/>
            <person name="Wang X."/>
            <person name="Xie B."/>
            <person name="Ni P."/>
            <person name="Ren Y."/>
            <person name="Zhu H."/>
            <person name="Li J."/>
            <person name="Lin K."/>
            <person name="Jin W."/>
            <person name="Fei Z."/>
            <person name="Li G."/>
            <person name="Staub J."/>
            <person name="Kilian A."/>
            <person name="van der Vossen E.A."/>
            <person name="Wu Y."/>
            <person name="Guo J."/>
            <person name="He J."/>
            <person name="Jia Z."/>
            <person name="Ren Y."/>
            <person name="Tian G."/>
            <person name="Lu Y."/>
            <person name="Ruan J."/>
            <person name="Qian W."/>
            <person name="Wang M."/>
            <person name="Huang Q."/>
            <person name="Li B."/>
            <person name="Xuan Z."/>
            <person name="Cao J."/>
            <person name="Asan"/>
            <person name="Wu Z."/>
            <person name="Zhang J."/>
            <person name="Cai Q."/>
            <person name="Bai Y."/>
            <person name="Zhao B."/>
            <person name="Han Y."/>
            <person name="Li Y."/>
            <person name="Li X."/>
            <person name="Wang S."/>
            <person name="Shi Q."/>
            <person name="Liu S."/>
            <person name="Cho W.K."/>
            <person name="Kim J.Y."/>
            <person name="Xu Y."/>
            <person name="Heller-Uszynska K."/>
            <person name="Miao H."/>
            <person name="Cheng Z."/>
            <person name="Zhang S."/>
            <person name="Wu J."/>
            <person name="Yang Y."/>
            <person name="Kang H."/>
            <person name="Li M."/>
            <person name="Liang H."/>
            <person name="Ren X."/>
            <person name="Shi Z."/>
            <person name="Wen M."/>
            <person name="Jian M."/>
            <person name="Yang H."/>
            <person name="Zhang G."/>
            <person name="Yang Z."/>
            <person name="Chen R."/>
            <person name="Liu S."/>
            <person name="Li J."/>
            <person name="Ma L."/>
            <person name="Liu H."/>
            <person name="Zhou Y."/>
            <person name="Zhao J."/>
            <person name="Fang X."/>
            <person name="Li G."/>
            <person name="Fang L."/>
            <person name="Li Y."/>
            <person name="Liu D."/>
            <person name="Zheng H."/>
            <person name="Zhang Y."/>
            <person name="Qin N."/>
            <person name="Li Z."/>
            <person name="Yang G."/>
            <person name="Yang S."/>
            <person name="Bolund L."/>
            <person name="Kristiansen K."/>
            <person name="Zheng H."/>
            <person name="Li S."/>
            <person name="Zhang X."/>
            <person name="Yang H."/>
            <person name="Wang J."/>
            <person name="Sun R."/>
            <person name="Zhang B."/>
            <person name="Jiang S."/>
            <person name="Wang J."/>
            <person name="Du Y."/>
            <person name="Li S."/>
        </authorList>
    </citation>
    <scope>NUCLEOTIDE SEQUENCE [LARGE SCALE GENOMIC DNA]</scope>
    <source>
        <strain evidence="3">cv. 9930</strain>
    </source>
</reference>
<reference evidence="2 3" key="2">
    <citation type="journal article" date="2009" name="PLoS ONE">
        <title>An integrated genetic and cytogenetic map of the cucumber genome.</title>
        <authorList>
            <person name="Ren Y."/>
            <person name="Zhang Z."/>
            <person name="Liu J."/>
            <person name="Staub J.E."/>
            <person name="Han Y."/>
            <person name="Cheng Z."/>
            <person name="Li X."/>
            <person name="Lu J."/>
            <person name="Miao H."/>
            <person name="Kang H."/>
            <person name="Xie B."/>
            <person name="Gu X."/>
            <person name="Wang X."/>
            <person name="Du Y."/>
            <person name="Jin W."/>
            <person name="Huang S."/>
        </authorList>
    </citation>
    <scope>NUCLEOTIDE SEQUENCE [LARGE SCALE GENOMIC DNA]</scope>
    <source>
        <strain evidence="3">cv. 9930</strain>
    </source>
</reference>
<dbReference type="EMBL" id="CM002928">
    <property type="protein sequence ID" value="KGN43527.1"/>
    <property type="molecule type" value="Genomic_DNA"/>
</dbReference>
<sequence>MEDDNIDNGFEDAMPDVNQPDIGDPNNHFMDEATCFENEKHDAAAHFDNGEAYEPEFPDSRSSLEDLCRSHLVSDICGLIT</sequence>
<evidence type="ECO:0000256" key="1">
    <source>
        <dbReference type="SAM" id="MobiDB-lite"/>
    </source>
</evidence>